<dbReference type="OrthoDB" id="288017at2157"/>
<gene>
    <name evidence="1" type="ORF">BN996_00553</name>
</gene>
<sequence length="96" mass="10502">MRDLDATLSAIRLGHEASLIVKPPHRPDDRDDVEAVLVRAAPPYEFDDGELTYRVVEDEGDGERAGATGFRVLASRDVADPVRELGELRAVVDMSA</sequence>
<dbReference type="AlphaFoldDB" id="A0A0D6JMH4"/>
<proteinExistence type="predicted"/>
<protein>
    <submittedName>
        <fullName evidence="1">Uncharacterized protein</fullName>
    </submittedName>
</protein>
<name>A0A0D6JMH4_9EURY</name>
<evidence type="ECO:0000313" key="2">
    <source>
        <dbReference type="Proteomes" id="UP000198902"/>
    </source>
</evidence>
<accession>A0A0D6JMH4</accession>
<reference evidence="2" key="1">
    <citation type="submission" date="2015-03" db="EMBL/GenBank/DDBJ databases">
        <authorList>
            <person name="Urmite Genomes"/>
        </authorList>
    </citation>
    <scope>NUCLEOTIDE SEQUENCE [LARGE SCALE GENOMIC DNA]</scope>
    <source>
        <strain evidence="2">Arc-Hr</strain>
    </source>
</reference>
<dbReference type="EMBL" id="CSTE01000001">
    <property type="protein sequence ID" value="CQR49097.1"/>
    <property type="molecule type" value="Genomic_DNA"/>
</dbReference>
<evidence type="ECO:0000313" key="1">
    <source>
        <dbReference type="EMBL" id="CQR49097.1"/>
    </source>
</evidence>
<organism evidence="1 2">
    <name type="scientific">Haloferax massiliensis</name>
    <dbReference type="NCBI Taxonomy" id="1476858"/>
    <lineage>
        <taxon>Archaea</taxon>
        <taxon>Methanobacteriati</taxon>
        <taxon>Methanobacteriota</taxon>
        <taxon>Stenosarchaea group</taxon>
        <taxon>Halobacteria</taxon>
        <taxon>Halobacteriales</taxon>
        <taxon>Haloferacaceae</taxon>
        <taxon>Haloferax</taxon>
    </lineage>
</organism>
<keyword evidence="2" id="KW-1185">Reference proteome</keyword>
<dbReference type="RefSeq" id="WP_089777053.1">
    <property type="nucleotide sequence ID" value="NZ_CABLRR010000001.1"/>
</dbReference>
<dbReference type="Proteomes" id="UP000198902">
    <property type="component" value="Unassembled WGS sequence"/>
</dbReference>